<evidence type="ECO:0000259" key="7">
    <source>
        <dbReference type="SMART" id="SM00650"/>
    </source>
</evidence>
<dbReference type="PANTHER" id="PTHR11727:SF7">
    <property type="entry name" value="DIMETHYLADENOSINE TRANSFERASE-RELATED"/>
    <property type="match status" value="1"/>
</dbReference>
<comment type="similarity">
    <text evidence="5">Belongs to the class I-like SAM-binding methyltransferase superfamily. rRNA adenine N(6)-methyltransferase family.</text>
</comment>
<dbReference type="PROSITE" id="PS01131">
    <property type="entry name" value="RRNA_A_DIMETH"/>
    <property type="match status" value="1"/>
</dbReference>
<keyword evidence="2 5" id="KW-0808">Transferase</keyword>
<gene>
    <name evidence="8" type="ORF">A4R43_20630</name>
</gene>
<dbReference type="CDD" id="cd02440">
    <property type="entry name" value="AdoMet_MTases"/>
    <property type="match status" value="1"/>
</dbReference>
<dbReference type="Gene3D" id="3.40.50.150">
    <property type="entry name" value="Vaccinia Virus protein VP39"/>
    <property type="match status" value="1"/>
</dbReference>
<dbReference type="PROSITE" id="PS51689">
    <property type="entry name" value="SAM_RNA_A_N6_MT"/>
    <property type="match status" value="1"/>
</dbReference>
<dbReference type="InterPro" id="IPR020596">
    <property type="entry name" value="rRNA_Ade_Mease_Trfase_CS"/>
</dbReference>
<evidence type="ECO:0000256" key="5">
    <source>
        <dbReference type="PROSITE-ProRule" id="PRU01026"/>
    </source>
</evidence>
<keyword evidence="4 5" id="KW-0694">RNA-binding</keyword>
<dbReference type="Pfam" id="PF00398">
    <property type="entry name" value="RrnaAD"/>
    <property type="match status" value="1"/>
</dbReference>
<name>A0A344L988_9PSEU</name>
<dbReference type="InterPro" id="IPR001737">
    <property type="entry name" value="KsgA/Erm"/>
</dbReference>
<evidence type="ECO:0000256" key="3">
    <source>
        <dbReference type="ARBA" id="ARBA00022691"/>
    </source>
</evidence>
<dbReference type="InterPro" id="IPR023165">
    <property type="entry name" value="rRNA_Ade_diMease-like_C"/>
</dbReference>
<feature type="domain" description="Ribosomal RNA adenine methylase transferase N-terminal" evidence="7">
    <location>
        <begin position="29"/>
        <end position="194"/>
    </location>
</feature>
<keyword evidence="3 5" id="KW-0949">S-adenosyl-L-methionine</keyword>
<evidence type="ECO:0000256" key="2">
    <source>
        <dbReference type="ARBA" id="ARBA00022679"/>
    </source>
</evidence>
<protein>
    <recommendedName>
        <fullName evidence="7">Ribosomal RNA adenine methylase transferase N-terminal domain-containing protein</fullName>
    </recommendedName>
</protein>
<feature type="binding site" evidence="5">
    <location>
        <position position="70"/>
    </location>
    <ligand>
        <name>S-adenosyl-L-methionine</name>
        <dbReference type="ChEBI" id="CHEBI:59789"/>
    </ligand>
</feature>
<dbReference type="SMART" id="SM00650">
    <property type="entry name" value="rADc"/>
    <property type="match status" value="1"/>
</dbReference>
<organism evidence="8 9">
    <name type="scientific">Amycolatopsis albispora</name>
    <dbReference type="NCBI Taxonomy" id="1804986"/>
    <lineage>
        <taxon>Bacteria</taxon>
        <taxon>Bacillati</taxon>
        <taxon>Actinomycetota</taxon>
        <taxon>Actinomycetes</taxon>
        <taxon>Pseudonocardiales</taxon>
        <taxon>Pseudonocardiaceae</taxon>
        <taxon>Amycolatopsis</taxon>
    </lineage>
</organism>
<dbReference type="Gene3D" id="1.10.8.100">
    <property type="entry name" value="Ribosomal RNA adenine dimethylase-like, domain 2"/>
    <property type="match status" value="1"/>
</dbReference>
<dbReference type="InterPro" id="IPR020598">
    <property type="entry name" value="rRNA_Ade_methylase_Trfase_N"/>
</dbReference>
<evidence type="ECO:0000256" key="6">
    <source>
        <dbReference type="SAM" id="MobiDB-lite"/>
    </source>
</evidence>
<keyword evidence="9" id="KW-1185">Reference proteome</keyword>
<evidence type="ECO:0000256" key="4">
    <source>
        <dbReference type="ARBA" id="ARBA00022884"/>
    </source>
</evidence>
<dbReference type="OrthoDB" id="3616874at2"/>
<dbReference type="EMBL" id="CP015163">
    <property type="protein sequence ID" value="AXB44612.1"/>
    <property type="molecule type" value="Genomic_DNA"/>
</dbReference>
<feature type="binding site" evidence="5">
    <location>
        <position position="95"/>
    </location>
    <ligand>
        <name>S-adenosyl-L-methionine</name>
        <dbReference type="ChEBI" id="CHEBI:59789"/>
    </ligand>
</feature>
<dbReference type="GO" id="GO:0000179">
    <property type="term" value="F:rRNA (adenine-N6,N6-)-dimethyltransferase activity"/>
    <property type="evidence" value="ECO:0007669"/>
    <property type="project" value="UniProtKB-UniRule"/>
</dbReference>
<dbReference type="PANTHER" id="PTHR11727">
    <property type="entry name" value="DIMETHYLADENOSINE TRANSFERASE"/>
    <property type="match status" value="1"/>
</dbReference>
<dbReference type="AlphaFoldDB" id="A0A344L988"/>
<feature type="binding site" evidence="5">
    <location>
        <position position="111"/>
    </location>
    <ligand>
        <name>S-adenosyl-L-methionine</name>
        <dbReference type="ChEBI" id="CHEBI:59789"/>
    </ligand>
</feature>
<evidence type="ECO:0000256" key="1">
    <source>
        <dbReference type="ARBA" id="ARBA00022603"/>
    </source>
</evidence>
<dbReference type="Proteomes" id="UP000250434">
    <property type="component" value="Chromosome"/>
</dbReference>
<dbReference type="GO" id="GO:0003723">
    <property type="term" value="F:RNA binding"/>
    <property type="evidence" value="ECO:0007669"/>
    <property type="project" value="UniProtKB-UniRule"/>
</dbReference>
<proteinExistence type="inferred from homology"/>
<feature type="region of interest" description="Disordered" evidence="6">
    <location>
        <begin position="1"/>
        <end position="21"/>
    </location>
</feature>
<dbReference type="InterPro" id="IPR029063">
    <property type="entry name" value="SAM-dependent_MTases_sf"/>
</dbReference>
<feature type="binding site" evidence="5">
    <location>
        <position position="24"/>
    </location>
    <ligand>
        <name>S-adenosyl-L-methionine</name>
        <dbReference type="ChEBI" id="CHEBI:59789"/>
    </ligand>
</feature>
<dbReference type="KEGG" id="aab:A4R43_20630"/>
<evidence type="ECO:0000313" key="8">
    <source>
        <dbReference type="EMBL" id="AXB44612.1"/>
    </source>
</evidence>
<dbReference type="SUPFAM" id="SSF53335">
    <property type="entry name" value="S-adenosyl-L-methionine-dependent methyltransferases"/>
    <property type="match status" value="1"/>
</dbReference>
<feature type="binding site" evidence="5">
    <location>
        <position position="22"/>
    </location>
    <ligand>
        <name>S-adenosyl-L-methionine</name>
        <dbReference type="ChEBI" id="CHEBI:59789"/>
    </ligand>
</feature>
<sequence length="280" mass="30795">MPANGSSHPARKHPKPNPSGVHFLAAPRIADELVRSAAITEADLVVDFGAGHGAITAPLARTGAEILAVERDPEFVRKLRTRLSDARNVRVIPADARTFSLPRKKFAVVASIPYAVSTALMRRLLSPTASALDRAALIVEWGFAKRLSATSPRDLETAWWAARFELRLVRRIPARHFSPAPKVDSAHLTVHRRGKPDKLTDRALWTLLQAAHRTPHAPARTAVAFLGRKPHRLLKANGIDPERAAAAVPPPDWAALARQLAADRSLHWPPLPRALREDRR</sequence>
<accession>A0A344L988</accession>
<keyword evidence="1 5" id="KW-0489">Methyltransferase</keyword>
<feature type="binding site" evidence="5">
    <location>
        <position position="49"/>
    </location>
    <ligand>
        <name>S-adenosyl-L-methionine</name>
        <dbReference type="ChEBI" id="CHEBI:59789"/>
    </ligand>
</feature>
<evidence type="ECO:0000313" key="9">
    <source>
        <dbReference type="Proteomes" id="UP000250434"/>
    </source>
</evidence>
<reference evidence="8 9" key="1">
    <citation type="submission" date="2016-04" db="EMBL/GenBank/DDBJ databases">
        <title>Complete genome sequence and analysis of deep-sea sediment isolate, Amycolatopsis sp. WP1.</title>
        <authorList>
            <person name="Wang H."/>
            <person name="Chen S."/>
            <person name="Wu Q."/>
        </authorList>
    </citation>
    <scope>NUCLEOTIDE SEQUENCE [LARGE SCALE GENOMIC DNA]</scope>
    <source>
        <strain evidence="8 9">WP1</strain>
    </source>
</reference>
<dbReference type="RefSeq" id="WP_113693865.1">
    <property type="nucleotide sequence ID" value="NZ_CP015163.1"/>
</dbReference>
<dbReference type="GO" id="GO:0005829">
    <property type="term" value="C:cytosol"/>
    <property type="evidence" value="ECO:0007669"/>
    <property type="project" value="TreeGrafter"/>
</dbReference>